<reference evidence="2" key="1">
    <citation type="journal article" date="2023" name="Nat. Plants">
        <title>Single-cell RNA sequencing provides a high-resolution roadmap for understanding the multicellular compartmentation of specialized metabolism.</title>
        <authorList>
            <person name="Sun S."/>
            <person name="Shen X."/>
            <person name="Li Y."/>
            <person name="Li Y."/>
            <person name="Wang S."/>
            <person name="Li R."/>
            <person name="Zhang H."/>
            <person name="Shen G."/>
            <person name="Guo B."/>
            <person name="Wei J."/>
            <person name="Xu J."/>
            <person name="St-Pierre B."/>
            <person name="Chen S."/>
            <person name="Sun C."/>
        </authorList>
    </citation>
    <scope>NUCLEOTIDE SEQUENCE [LARGE SCALE GENOMIC DNA]</scope>
</reference>
<accession>A0ACC0CGF0</accession>
<gene>
    <name evidence="1" type="ORF">M9H77_05265</name>
</gene>
<protein>
    <submittedName>
        <fullName evidence="1">Uncharacterized protein</fullName>
    </submittedName>
</protein>
<evidence type="ECO:0000313" key="2">
    <source>
        <dbReference type="Proteomes" id="UP001060085"/>
    </source>
</evidence>
<proteinExistence type="predicted"/>
<organism evidence="1 2">
    <name type="scientific">Catharanthus roseus</name>
    <name type="common">Madagascar periwinkle</name>
    <name type="synonym">Vinca rosea</name>
    <dbReference type="NCBI Taxonomy" id="4058"/>
    <lineage>
        <taxon>Eukaryota</taxon>
        <taxon>Viridiplantae</taxon>
        <taxon>Streptophyta</taxon>
        <taxon>Embryophyta</taxon>
        <taxon>Tracheophyta</taxon>
        <taxon>Spermatophyta</taxon>
        <taxon>Magnoliopsida</taxon>
        <taxon>eudicotyledons</taxon>
        <taxon>Gunneridae</taxon>
        <taxon>Pentapetalae</taxon>
        <taxon>asterids</taxon>
        <taxon>lamiids</taxon>
        <taxon>Gentianales</taxon>
        <taxon>Apocynaceae</taxon>
        <taxon>Rauvolfioideae</taxon>
        <taxon>Vinceae</taxon>
        <taxon>Catharanthinae</taxon>
        <taxon>Catharanthus</taxon>
    </lineage>
</organism>
<name>A0ACC0CGF0_CATRO</name>
<dbReference type="EMBL" id="CM044701">
    <property type="protein sequence ID" value="KAI5684037.1"/>
    <property type="molecule type" value="Genomic_DNA"/>
</dbReference>
<evidence type="ECO:0000313" key="1">
    <source>
        <dbReference type="EMBL" id="KAI5684037.1"/>
    </source>
</evidence>
<dbReference type="Proteomes" id="UP001060085">
    <property type="component" value="Linkage Group LG01"/>
</dbReference>
<sequence length="780" mass="86456">MSLPYNGAGCGDLFNPVISMATQVSGMLVISHFFQILLKPLGQAAPISQFLAGFVIGPSGLSRIRQVKEFFFPNFASDYYETLMLSSRIVIMFLIGLEMDFPYLFRNKRPATVIACSTSFMCTLFAGAVTSFIHEETKSHGPRVMMWLMITVILSNTAAPVMVRLAIDLKIANSDIGRMAISSTIIGDIYAVILLAVITKIKRNYSMFMWISFALIYIGIVVAVIFLNVYVVNWMNRRNYNKKYLTNTEFFCLLAIVFVTANALETMGVSSILACLVIGIMFPRGGKAARTLSIKLSYSVNTFILPIYFGYIGFRADFSSINTLGRFVVIFLVMLLSIGGKITGTLLACSHLKIPLNEGVLISFLMNLKGHVDLLTLSIGMQDKVIMNQEFYNLMVTAIVINTIVWGPIITFMVKRERDVLEFRHIAFEAQNPNSELRLLACVHGPRPVATMVGLIYASRGSDTIPITPHLMHLIELPEKTKTNLMYNQLEADELSDDDDYGGNDVVEINDAVDIFTADTGVMIHQVKVVSPFMNMYLDVCEFALDVRASIIILPFHKHQRIDGKLECGKEGIRTTNQKVLRNAQCTVAILVDRGLMAGASNMSGDSLQHVAILFFGGPDDREALGFSKRLGMHHHINLTVIRFLPPPGTRGHIGVNIAHKEKDVLMAIPDLENDADTAALTDFYNRYVTSGQVGFVEKQVENGAETASALRDMVGMYSMFIVGKGGRRHSPLTTGMSDWEECPELGTVGDFLASAEFDLSGSVLVIQRHRPSKKDKNLQ</sequence>
<comment type="caution">
    <text evidence="1">The sequence shown here is derived from an EMBL/GenBank/DDBJ whole genome shotgun (WGS) entry which is preliminary data.</text>
</comment>
<keyword evidence="2" id="KW-1185">Reference proteome</keyword>